<name>A0A2V3ZV25_9BACT</name>
<dbReference type="Gene3D" id="1.10.10.60">
    <property type="entry name" value="Homeodomain-like"/>
    <property type="match status" value="1"/>
</dbReference>
<dbReference type="RefSeq" id="WP_110361547.1">
    <property type="nucleotide sequence ID" value="NZ_QFLI01000006.1"/>
</dbReference>
<dbReference type="AlphaFoldDB" id="A0A2V3ZV25"/>
<dbReference type="PROSITE" id="PS50977">
    <property type="entry name" value="HTH_TETR_2"/>
    <property type="match status" value="1"/>
</dbReference>
<evidence type="ECO:0000259" key="3">
    <source>
        <dbReference type="PROSITE" id="PS50977"/>
    </source>
</evidence>
<dbReference type="InterPro" id="IPR001647">
    <property type="entry name" value="HTH_TetR"/>
</dbReference>
<reference evidence="4 5" key="1">
    <citation type="submission" date="2018-05" db="EMBL/GenBank/DDBJ databases">
        <title>Marinifilum breve JC075T sp. nov., a marine bacterium isolated from Yongle Blue Hole in the South China Sea.</title>
        <authorList>
            <person name="Fu T."/>
        </authorList>
    </citation>
    <scope>NUCLEOTIDE SEQUENCE [LARGE SCALE GENOMIC DNA]</scope>
    <source>
        <strain evidence="4 5">JC075</strain>
    </source>
</reference>
<dbReference type="SUPFAM" id="SSF46689">
    <property type="entry name" value="Homeodomain-like"/>
    <property type="match status" value="1"/>
</dbReference>
<dbReference type="OrthoDB" id="9812484at2"/>
<feature type="domain" description="HTH tetR-type" evidence="3">
    <location>
        <begin position="7"/>
        <end position="67"/>
    </location>
</feature>
<comment type="caution">
    <text evidence="4">The sequence shown here is derived from an EMBL/GenBank/DDBJ whole genome shotgun (WGS) entry which is preliminary data.</text>
</comment>
<feature type="DNA-binding region" description="H-T-H motif" evidence="2">
    <location>
        <begin position="30"/>
        <end position="49"/>
    </location>
</feature>
<proteinExistence type="predicted"/>
<dbReference type="InterPro" id="IPR009057">
    <property type="entry name" value="Homeodomain-like_sf"/>
</dbReference>
<organism evidence="4 5">
    <name type="scientific">Marinifilum breve</name>
    <dbReference type="NCBI Taxonomy" id="2184082"/>
    <lineage>
        <taxon>Bacteria</taxon>
        <taxon>Pseudomonadati</taxon>
        <taxon>Bacteroidota</taxon>
        <taxon>Bacteroidia</taxon>
        <taxon>Marinilabiliales</taxon>
        <taxon>Marinifilaceae</taxon>
    </lineage>
</organism>
<evidence type="ECO:0000313" key="5">
    <source>
        <dbReference type="Proteomes" id="UP000248079"/>
    </source>
</evidence>
<evidence type="ECO:0000313" key="4">
    <source>
        <dbReference type="EMBL" id="PXX99153.1"/>
    </source>
</evidence>
<evidence type="ECO:0000256" key="1">
    <source>
        <dbReference type="ARBA" id="ARBA00023125"/>
    </source>
</evidence>
<dbReference type="EMBL" id="QFLI01000006">
    <property type="protein sequence ID" value="PXX99153.1"/>
    <property type="molecule type" value="Genomic_DNA"/>
</dbReference>
<accession>A0A2V3ZV25</accession>
<protein>
    <recommendedName>
        <fullName evidence="3">HTH tetR-type domain-containing protein</fullName>
    </recommendedName>
</protein>
<dbReference type="Pfam" id="PF00440">
    <property type="entry name" value="TetR_N"/>
    <property type="match status" value="1"/>
</dbReference>
<keyword evidence="5" id="KW-1185">Reference proteome</keyword>
<dbReference type="Gene3D" id="1.10.357.10">
    <property type="entry name" value="Tetracycline Repressor, domain 2"/>
    <property type="match status" value="1"/>
</dbReference>
<sequence length="191" mass="22612">MAKTDKVEIKERVTNVAMEMIMRFGLRGLNMVELAKECGLAKATLYKIIGTKEDLIRQIAFRIFEVNFIKMLEPFRLIDDPVKATQEFLDNYFNYAIQAQKILVQQIYKEYPLIEKEVDQEFKVETEYVTKRYKQWQSEGLIRQDINVDYCIDALQHLNEFYVVEHYSEEETIARLRASFTCILRGMGIEI</sequence>
<keyword evidence="1 2" id="KW-0238">DNA-binding</keyword>
<evidence type="ECO:0000256" key="2">
    <source>
        <dbReference type="PROSITE-ProRule" id="PRU00335"/>
    </source>
</evidence>
<dbReference type="GO" id="GO:0003677">
    <property type="term" value="F:DNA binding"/>
    <property type="evidence" value="ECO:0007669"/>
    <property type="project" value="UniProtKB-UniRule"/>
</dbReference>
<dbReference type="Proteomes" id="UP000248079">
    <property type="component" value="Unassembled WGS sequence"/>
</dbReference>
<gene>
    <name evidence="4" type="ORF">DF185_14850</name>
</gene>